<proteinExistence type="predicted"/>
<dbReference type="Proteomes" id="UP001165060">
    <property type="component" value="Unassembled WGS sequence"/>
</dbReference>
<comment type="caution">
    <text evidence="1">The sequence shown here is derived from an EMBL/GenBank/DDBJ whole genome shotgun (WGS) entry which is preliminary data.</text>
</comment>
<evidence type="ECO:0000313" key="2">
    <source>
        <dbReference type="Proteomes" id="UP001165060"/>
    </source>
</evidence>
<accession>A0ABQ6MM81</accession>
<dbReference type="PANTHER" id="PTHR34496:SF6">
    <property type="entry name" value="GLYCOSYLTRANSFERASE 2-LIKE DOMAIN-CONTAINING PROTEIN"/>
    <property type="match status" value="1"/>
</dbReference>
<dbReference type="InterPro" id="IPR021067">
    <property type="entry name" value="Glycosyltransferase"/>
</dbReference>
<keyword evidence="2" id="KW-1185">Reference proteome</keyword>
<gene>
    <name evidence="1" type="ORF">TeGR_g7001</name>
</gene>
<dbReference type="PANTHER" id="PTHR34496">
    <property type="entry name" value="GLCNAC TRANSFERASE-RELATED"/>
    <property type="match status" value="1"/>
</dbReference>
<name>A0ABQ6MM81_9STRA</name>
<dbReference type="Pfam" id="PF11397">
    <property type="entry name" value="GlcNAc"/>
    <property type="match status" value="2"/>
</dbReference>
<organism evidence="1 2">
    <name type="scientific">Tetraparma gracilis</name>
    <dbReference type="NCBI Taxonomy" id="2962635"/>
    <lineage>
        <taxon>Eukaryota</taxon>
        <taxon>Sar</taxon>
        <taxon>Stramenopiles</taxon>
        <taxon>Ochrophyta</taxon>
        <taxon>Bolidophyceae</taxon>
        <taxon>Parmales</taxon>
        <taxon>Triparmaceae</taxon>
        <taxon>Tetraparma</taxon>
    </lineage>
</organism>
<protein>
    <submittedName>
        <fullName evidence="1">Uncharacterized protein</fullName>
    </submittedName>
</protein>
<evidence type="ECO:0000313" key="1">
    <source>
        <dbReference type="EMBL" id="GMI28401.1"/>
    </source>
</evidence>
<dbReference type="EMBL" id="BRYB01000355">
    <property type="protein sequence ID" value="GMI28401.1"/>
    <property type="molecule type" value="Genomic_DNA"/>
</dbReference>
<sequence length="259" mass="27837">MDPWAAASLSFAERAAQTIQAPKPLPPSELPALSLHVPGVTHVVASDGSLQPTIFAMVASFRDYMCPDTLEDALLRATYPERIRFAVVQQNGEGDVPCDRPRTVPCETDPAQMLCVHAGRVDVFSLDAGLATGPVPARAIGAGMYAGEFYAMQIDAHLGFVEGWDVQVIEQHGATGNARAVLTTYLSDIQGSIDSHGRSTRTTTPVMCNSAFERGQQGQYMRHGSQPEITPPLKGTPTLSPYWAAGFMFGPGRFYADVP</sequence>
<reference evidence="1 2" key="1">
    <citation type="journal article" date="2023" name="Commun. Biol.">
        <title>Genome analysis of Parmales, the sister group of diatoms, reveals the evolutionary specialization of diatoms from phago-mixotrophs to photoautotrophs.</title>
        <authorList>
            <person name="Ban H."/>
            <person name="Sato S."/>
            <person name="Yoshikawa S."/>
            <person name="Yamada K."/>
            <person name="Nakamura Y."/>
            <person name="Ichinomiya M."/>
            <person name="Sato N."/>
            <person name="Blanc-Mathieu R."/>
            <person name="Endo H."/>
            <person name="Kuwata A."/>
            <person name="Ogata H."/>
        </authorList>
    </citation>
    <scope>NUCLEOTIDE SEQUENCE [LARGE SCALE GENOMIC DNA]</scope>
</reference>